<dbReference type="EMBL" id="JASVDS010000001">
    <property type="protein sequence ID" value="MDL5030892.1"/>
    <property type="molecule type" value="Genomic_DNA"/>
</dbReference>
<feature type="domain" description="RecX third three-helical" evidence="7">
    <location>
        <begin position="248"/>
        <end position="294"/>
    </location>
</feature>
<evidence type="ECO:0000259" key="6">
    <source>
        <dbReference type="Pfam" id="PF02631"/>
    </source>
</evidence>
<dbReference type="PANTHER" id="PTHR33602">
    <property type="entry name" value="REGULATORY PROTEIN RECX FAMILY PROTEIN"/>
    <property type="match status" value="1"/>
</dbReference>
<evidence type="ECO:0000256" key="2">
    <source>
        <dbReference type="ARBA" id="ARBA00009695"/>
    </source>
</evidence>
<dbReference type="InterPro" id="IPR036388">
    <property type="entry name" value="WH-like_DNA-bd_sf"/>
</dbReference>
<evidence type="ECO:0000256" key="5">
    <source>
        <dbReference type="SAM" id="MobiDB-lite"/>
    </source>
</evidence>
<proteinExistence type="inferred from homology"/>
<feature type="region of interest" description="Disordered" evidence="5">
    <location>
        <begin position="96"/>
        <end position="173"/>
    </location>
</feature>
<reference evidence="8 9" key="1">
    <citation type="submission" date="2023-06" db="EMBL/GenBank/DDBJ databases">
        <title>Pelomonas sp. APW6 16S ribosomal RNA gene genome sequencing and assembly.</title>
        <authorList>
            <person name="Woo H."/>
        </authorList>
    </citation>
    <scope>NUCLEOTIDE SEQUENCE [LARGE SCALE GENOMIC DNA]</scope>
    <source>
        <strain evidence="8 9">APW6</strain>
    </source>
</reference>
<dbReference type="InterPro" id="IPR053924">
    <property type="entry name" value="RecX_HTH_2nd"/>
</dbReference>
<dbReference type="Pfam" id="PF02631">
    <property type="entry name" value="RecX_HTH2"/>
    <property type="match status" value="1"/>
</dbReference>
<protein>
    <recommendedName>
        <fullName evidence="3">Regulatory protein RecX</fullName>
    </recommendedName>
</protein>
<feature type="region of interest" description="Disordered" evidence="5">
    <location>
        <begin position="16"/>
        <end position="72"/>
    </location>
</feature>
<keyword evidence="9" id="KW-1185">Reference proteome</keyword>
<feature type="compositionally biased region" description="Low complexity" evidence="5">
    <location>
        <begin position="153"/>
        <end position="164"/>
    </location>
</feature>
<dbReference type="Gene3D" id="1.10.10.10">
    <property type="entry name" value="Winged helix-like DNA-binding domain superfamily/Winged helix DNA-binding domain"/>
    <property type="match status" value="2"/>
</dbReference>
<evidence type="ECO:0000259" key="7">
    <source>
        <dbReference type="Pfam" id="PF21981"/>
    </source>
</evidence>
<evidence type="ECO:0000313" key="9">
    <source>
        <dbReference type="Proteomes" id="UP001238603"/>
    </source>
</evidence>
<dbReference type="Pfam" id="PF21981">
    <property type="entry name" value="RecX_HTH3"/>
    <property type="match status" value="1"/>
</dbReference>
<feature type="compositionally biased region" description="Low complexity" evidence="5">
    <location>
        <begin position="28"/>
        <end position="42"/>
    </location>
</feature>
<evidence type="ECO:0000313" key="8">
    <source>
        <dbReference type="EMBL" id="MDL5030892.1"/>
    </source>
</evidence>
<dbReference type="PANTHER" id="PTHR33602:SF1">
    <property type="entry name" value="REGULATORY PROTEIN RECX FAMILY PROTEIN"/>
    <property type="match status" value="1"/>
</dbReference>
<evidence type="ECO:0000256" key="3">
    <source>
        <dbReference type="ARBA" id="ARBA00018111"/>
    </source>
</evidence>
<keyword evidence="4" id="KW-0963">Cytoplasm</keyword>
<name>A0ABT7LDF1_9BURK</name>
<accession>A0ABT7LDF1</accession>
<gene>
    <name evidence="8" type="ORF">QRD43_03155</name>
</gene>
<sequence length="299" mass="32251">MRLAELQELQAWVEAHEVPPGPGRPQSAGPAHPAAEAPPTGALLAGRGSAAEGLGVASRPAADGVGSFDLDEDWADGELESFLADWADETGAEAIAEQRRSHVGACPDDDSHQGPAAASLGRTCLDDASGAAASRTAQTRRGRLAPEHPRPAVPGARPPASAAARRPRPAPSAEAWAAVRDDERLQARVEAVEQLLLWLQERGYLSEARLVESRINARASRYGNRRIQQELRQLGVAPDEEQQARLKDSELERAREVWRRKFGGEPPLDAASRAKQMRFLAARGFSSDVVRRVLRAEDD</sequence>
<comment type="caution">
    <text evidence="8">The sequence shown here is derived from an EMBL/GenBank/DDBJ whole genome shotgun (WGS) entry which is preliminary data.</text>
</comment>
<evidence type="ECO:0000256" key="4">
    <source>
        <dbReference type="ARBA" id="ARBA00022490"/>
    </source>
</evidence>
<feature type="domain" description="RecX second three-helical" evidence="6">
    <location>
        <begin position="206"/>
        <end position="240"/>
    </location>
</feature>
<comment type="subcellular location">
    <subcellularLocation>
        <location evidence="1">Cytoplasm</location>
    </subcellularLocation>
</comment>
<organism evidence="8 9">
    <name type="scientific">Roseateles subflavus</name>
    <dbReference type="NCBI Taxonomy" id="3053353"/>
    <lineage>
        <taxon>Bacteria</taxon>
        <taxon>Pseudomonadati</taxon>
        <taxon>Pseudomonadota</taxon>
        <taxon>Betaproteobacteria</taxon>
        <taxon>Burkholderiales</taxon>
        <taxon>Sphaerotilaceae</taxon>
        <taxon>Roseateles</taxon>
    </lineage>
</organism>
<dbReference type="InterPro" id="IPR053925">
    <property type="entry name" value="RecX_HTH_3rd"/>
</dbReference>
<dbReference type="Proteomes" id="UP001238603">
    <property type="component" value="Unassembled WGS sequence"/>
</dbReference>
<dbReference type="InterPro" id="IPR003783">
    <property type="entry name" value="Regulatory_RecX"/>
</dbReference>
<evidence type="ECO:0000256" key="1">
    <source>
        <dbReference type="ARBA" id="ARBA00004496"/>
    </source>
</evidence>
<comment type="similarity">
    <text evidence="2">Belongs to the RecX family.</text>
</comment>